<sequence length="142" mass="16784">MSASKEIRLTERYCPRQFEDKKKLPDCSVCMQHYVLTQCAKKGKGVCKRKQTTYYCAMCPGNPAMCVLFLVLRIITQKKNINNPVSVPGRKFRKTDVHFSTFLCFSRMNNRKFLYFNVIIYFNKMYHLNCIYLKIQIRGLAR</sequence>
<feature type="transmembrane region" description="Helical" evidence="1">
    <location>
        <begin position="113"/>
        <end position="133"/>
    </location>
</feature>
<keyword evidence="1" id="KW-1133">Transmembrane helix</keyword>
<organism evidence="2 3">
    <name type="scientific">Rhinolophus ferrumequinum</name>
    <name type="common">Greater horseshoe bat</name>
    <dbReference type="NCBI Taxonomy" id="59479"/>
    <lineage>
        <taxon>Eukaryota</taxon>
        <taxon>Metazoa</taxon>
        <taxon>Chordata</taxon>
        <taxon>Craniata</taxon>
        <taxon>Vertebrata</taxon>
        <taxon>Euteleostomi</taxon>
        <taxon>Mammalia</taxon>
        <taxon>Eutheria</taxon>
        <taxon>Laurasiatheria</taxon>
        <taxon>Chiroptera</taxon>
        <taxon>Yinpterochiroptera</taxon>
        <taxon>Rhinolophoidea</taxon>
        <taxon>Rhinolophidae</taxon>
        <taxon>Rhinolophinae</taxon>
        <taxon>Rhinolophus</taxon>
    </lineage>
</organism>
<name>A0A7J7SYK4_RHIFE</name>
<gene>
    <name evidence="2" type="ORF">mRhiFer1_009068</name>
</gene>
<dbReference type="AlphaFoldDB" id="A0A7J7SYK4"/>
<proteinExistence type="predicted"/>
<evidence type="ECO:0000256" key="1">
    <source>
        <dbReference type="SAM" id="Phobius"/>
    </source>
</evidence>
<evidence type="ECO:0000313" key="2">
    <source>
        <dbReference type="EMBL" id="KAF6293177.1"/>
    </source>
</evidence>
<reference evidence="2 3" key="1">
    <citation type="journal article" date="2020" name="Nature">
        <title>Six reference-quality genomes reveal evolution of bat adaptations.</title>
        <authorList>
            <person name="Jebb D."/>
            <person name="Huang Z."/>
            <person name="Pippel M."/>
            <person name="Hughes G.M."/>
            <person name="Lavrichenko K."/>
            <person name="Devanna P."/>
            <person name="Winkler S."/>
            <person name="Jermiin L.S."/>
            <person name="Skirmuntt E.C."/>
            <person name="Katzourakis A."/>
            <person name="Burkitt-Gray L."/>
            <person name="Ray D.A."/>
            <person name="Sullivan K.A.M."/>
            <person name="Roscito J.G."/>
            <person name="Kirilenko B.M."/>
            <person name="Davalos L.M."/>
            <person name="Corthals A.P."/>
            <person name="Power M.L."/>
            <person name="Jones G."/>
            <person name="Ransome R.D."/>
            <person name="Dechmann D.K.N."/>
            <person name="Locatelli A.G."/>
            <person name="Puechmaille S.J."/>
            <person name="Fedrigo O."/>
            <person name="Jarvis E.D."/>
            <person name="Hiller M."/>
            <person name="Vernes S.C."/>
            <person name="Myers E.W."/>
            <person name="Teeling E.C."/>
        </authorList>
    </citation>
    <scope>NUCLEOTIDE SEQUENCE [LARGE SCALE GENOMIC DNA]</scope>
    <source>
        <strain evidence="2">MRhiFer1</strain>
        <tissue evidence="2">Lung</tissue>
    </source>
</reference>
<dbReference type="Proteomes" id="UP000585614">
    <property type="component" value="Unassembled WGS sequence"/>
</dbReference>
<keyword evidence="1" id="KW-0472">Membrane</keyword>
<accession>A0A7J7SYK4</accession>
<evidence type="ECO:0000313" key="3">
    <source>
        <dbReference type="Proteomes" id="UP000585614"/>
    </source>
</evidence>
<feature type="transmembrane region" description="Helical" evidence="1">
    <location>
        <begin position="54"/>
        <end position="75"/>
    </location>
</feature>
<dbReference type="EMBL" id="JACAGC010000021">
    <property type="protein sequence ID" value="KAF6293177.1"/>
    <property type="molecule type" value="Genomic_DNA"/>
</dbReference>
<keyword evidence="1" id="KW-0812">Transmembrane</keyword>
<comment type="caution">
    <text evidence="2">The sequence shown here is derived from an EMBL/GenBank/DDBJ whole genome shotgun (WGS) entry which is preliminary data.</text>
</comment>
<protein>
    <submittedName>
        <fullName evidence="2">Uncharacterized protein</fullName>
    </submittedName>
</protein>